<dbReference type="EMBL" id="QGNW01000187">
    <property type="protein sequence ID" value="RVW87058.1"/>
    <property type="molecule type" value="Genomic_DNA"/>
</dbReference>
<organism evidence="1 2">
    <name type="scientific">Vitis vinifera</name>
    <name type="common">Grape</name>
    <dbReference type="NCBI Taxonomy" id="29760"/>
    <lineage>
        <taxon>Eukaryota</taxon>
        <taxon>Viridiplantae</taxon>
        <taxon>Streptophyta</taxon>
        <taxon>Embryophyta</taxon>
        <taxon>Tracheophyta</taxon>
        <taxon>Spermatophyta</taxon>
        <taxon>Magnoliopsida</taxon>
        <taxon>eudicotyledons</taxon>
        <taxon>Gunneridae</taxon>
        <taxon>Pentapetalae</taxon>
        <taxon>rosids</taxon>
        <taxon>Vitales</taxon>
        <taxon>Vitaceae</taxon>
        <taxon>Viteae</taxon>
        <taxon>Vitis</taxon>
    </lineage>
</organism>
<gene>
    <name evidence="1" type="ORF">CK203_048374</name>
</gene>
<accession>A0A438HRJ1</accession>
<evidence type="ECO:0000313" key="2">
    <source>
        <dbReference type="Proteomes" id="UP000288805"/>
    </source>
</evidence>
<dbReference type="AlphaFoldDB" id="A0A438HRJ1"/>
<name>A0A438HRJ1_VITVI</name>
<sequence>MLSFSHTLCYHDLNYILQEICDSMIKSMSKSILKKRLGGHCVDIEGCNQDGSGLNKAINYECMSLERLKFENQMVLNNEYEVGEMVVANIWSTNDA</sequence>
<dbReference type="Proteomes" id="UP000288805">
    <property type="component" value="Unassembled WGS sequence"/>
</dbReference>
<reference evidence="1 2" key="1">
    <citation type="journal article" date="2018" name="PLoS Genet.">
        <title>Population sequencing reveals clonal diversity and ancestral inbreeding in the grapevine cultivar Chardonnay.</title>
        <authorList>
            <person name="Roach M.J."/>
            <person name="Johnson D.L."/>
            <person name="Bohlmann J."/>
            <person name="van Vuuren H.J."/>
            <person name="Jones S.J."/>
            <person name="Pretorius I.S."/>
            <person name="Schmidt S.A."/>
            <person name="Borneman A.R."/>
        </authorList>
    </citation>
    <scope>NUCLEOTIDE SEQUENCE [LARGE SCALE GENOMIC DNA]</scope>
    <source>
        <strain evidence="2">cv. Chardonnay</strain>
        <tissue evidence="1">Leaf</tissue>
    </source>
</reference>
<evidence type="ECO:0000313" key="1">
    <source>
        <dbReference type="EMBL" id="RVW87058.1"/>
    </source>
</evidence>
<comment type="caution">
    <text evidence="1">The sequence shown here is derived from an EMBL/GenBank/DDBJ whole genome shotgun (WGS) entry which is preliminary data.</text>
</comment>
<protein>
    <submittedName>
        <fullName evidence="1">Uncharacterized protein</fullName>
    </submittedName>
</protein>
<proteinExistence type="predicted"/>